<evidence type="ECO:0000256" key="4">
    <source>
        <dbReference type="ARBA" id="ARBA00022679"/>
    </source>
</evidence>
<feature type="domain" description="Response regulatory" evidence="14">
    <location>
        <begin position="563"/>
        <end position="676"/>
    </location>
</feature>
<evidence type="ECO:0000256" key="3">
    <source>
        <dbReference type="ARBA" id="ARBA00022553"/>
    </source>
</evidence>
<dbReference type="SMART" id="SM00065">
    <property type="entry name" value="GAF"/>
    <property type="match status" value="1"/>
</dbReference>
<dbReference type="SUPFAM" id="SSF55781">
    <property type="entry name" value="GAF domain-like"/>
    <property type="match status" value="1"/>
</dbReference>
<evidence type="ECO:0000256" key="9">
    <source>
        <dbReference type="ARBA" id="ARBA00023136"/>
    </source>
</evidence>
<dbReference type="InterPro" id="IPR036388">
    <property type="entry name" value="WH-like_DNA-bd_sf"/>
</dbReference>
<proteinExistence type="predicted"/>
<keyword evidence="9" id="KW-0472">Membrane</keyword>
<feature type="domain" description="PAC" evidence="15">
    <location>
        <begin position="265"/>
        <end position="317"/>
    </location>
</feature>
<evidence type="ECO:0000256" key="12">
    <source>
        <dbReference type="PROSITE-ProRule" id="PRU01091"/>
    </source>
</evidence>
<keyword evidence="3 11" id="KW-0597">Phosphoprotein</keyword>
<sequence length="797" mass="87402">MKQTGERNHRMETLRQRMSLLYEAIQRINESLDFESVLQEVVDNARDLTGACYGVIVSLDSAGQPEDPPINSGMSVEEQKGLVPTPDTLQLYGYLNRLPGPLRIPDFAALIRGLGLPEVQPVPAGPFLSAPIRYQGEGIGNIFLARGFERPEFTQEDEETLVMFAAQAALVISNARRYREEQRARAGLQTLIETSPVGVAVLDARTGELGSFNREGRRIVDAVRNPGQTDKELLNTLTFRREDGREVSLEQFPLAQVLSGSETLRAEEMVLSVPDGRSVAVLVNSTPIFTECDELESMVVTLQDMTPLKELERMRAEFLGMVSHELRAPLTSIKGSADTLLESFTSLNPVEMVQFIRIIKTQAERLRDLISELLDVAGIETGTLSVAPVPVQVSTLVDEARNTFLSGGGRDYIAMDVEPSLPRVMADRRRIVQVLGNLLANASRYSPESSPIEVGVARDERFVVLSVADRGRGISPDRLPTLFRKFSRDSDGDQGGSSGLGLAICKGIVEAHGGRIWAESEGTGKGSKFTFTLPTTGAPSSGSESELHAMPDGARRAEVEKAHILAVDDDPMTLRYVRDTLTKAGYTPVVTADPDDAFRIVEEKPIRLVLLDLMMPGVDGIELMRDILEVVEVPVIFLSAYGRDEVIARALESGAADYVVKPFSPTELTARVGAALRRRLAPVQGTPSERFVLGELAINYAERHVTVRGEPVHLTATEYNLLLELSVNAGRVLTHEQLLRNVWGLPASSRSSAVRTFVRRLRSKLGDSSTDPKFILAVPRVGYRMLKGEYLGYAVGD</sequence>
<evidence type="ECO:0000256" key="6">
    <source>
        <dbReference type="ARBA" id="ARBA00023012"/>
    </source>
</evidence>
<reference evidence="17" key="1">
    <citation type="submission" date="2019-09" db="EMBL/GenBank/DDBJ databases">
        <title>Characterisation of the sponge microbiome using genome-centric metagenomics.</title>
        <authorList>
            <person name="Engelberts J.P."/>
            <person name="Robbins S.J."/>
            <person name="De Goeij J.M."/>
            <person name="Aranda M."/>
            <person name="Bell S.C."/>
            <person name="Webster N.S."/>
        </authorList>
    </citation>
    <scope>NUCLEOTIDE SEQUENCE</scope>
    <source>
        <strain evidence="17">SB0675_bin_29</strain>
    </source>
</reference>
<protein>
    <recommendedName>
        <fullName evidence="2">histidine kinase</fullName>
        <ecNumber evidence="2">2.7.13.3</ecNumber>
    </recommendedName>
</protein>
<dbReference type="CDD" id="cd00075">
    <property type="entry name" value="HATPase"/>
    <property type="match status" value="1"/>
</dbReference>
<dbReference type="InterPro" id="IPR001867">
    <property type="entry name" value="OmpR/PhoB-type_DNA-bd"/>
</dbReference>
<keyword evidence="7" id="KW-0805">Transcription regulation</keyword>
<dbReference type="EMBL" id="VYDA01000227">
    <property type="protein sequence ID" value="MYH61319.1"/>
    <property type="molecule type" value="Genomic_DNA"/>
</dbReference>
<name>A0A6B1FXF4_9CHLR</name>
<evidence type="ECO:0000259" key="14">
    <source>
        <dbReference type="PROSITE" id="PS50110"/>
    </source>
</evidence>
<dbReference type="InterPro" id="IPR011006">
    <property type="entry name" value="CheY-like_superfamily"/>
</dbReference>
<dbReference type="InterPro" id="IPR005467">
    <property type="entry name" value="His_kinase_dom"/>
</dbReference>
<dbReference type="Pfam" id="PF01590">
    <property type="entry name" value="GAF"/>
    <property type="match status" value="1"/>
</dbReference>
<dbReference type="PROSITE" id="PS50110">
    <property type="entry name" value="RESPONSE_REGULATORY"/>
    <property type="match status" value="1"/>
</dbReference>
<dbReference type="InterPro" id="IPR004358">
    <property type="entry name" value="Sig_transdc_His_kin-like_C"/>
</dbReference>
<dbReference type="InterPro" id="IPR035965">
    <property type="entry name" value="PAS-like_dom_sf"/>
</dbReference>
<dbReference type="Pfam" id="PF00486">
    <property type="entry name" value="Trans_reg_C"/>
    <property type="match status" value="1"/>
</dbReference>
<dbReference type="InterPro" id="IPR003018">
    <property type="entry name" value="GAF"/>
</dbReference>
<evidence type="ECO:0000256" key="5">
    <source>
        <dbReference type="ARBA" id="ARBA00022777"/>
    </source>
</evidence>
<keyword evidence="5" id="KW-0418">Kinase</keyword>
<dbReference type="CDD" id="cd00383">
    <property type="entry name" value="trans_reg_C"/>
    <property type="match status" value="1"/>
</dbReference>
<dbReference type="Gene3D" id="3.30.450.20">
    <property type="entry name" value="PAS domain"/>
    <property type="match status" value="1"/>
</dbReference>
<keyword evidence="10" id="KW-0804">Transcription</keyword>
<keyword evidence="6" id="KW-0902">Two-component regulatory system</keyword>
<dbReference type="FunFam" id="3.30.565.10:FF:000006">
    <property type="entry name" value="Sensor histidine kinase WalK"/>
    <property type="match status" value="1"/>
</dbReference>
<dbReference type="InterPro" id="IPR003661">
    <property type="entry name" value="HisK_dim/P_dom"/>
</dbReference>
<dbReference type="InterPro" id="IPR036097">
    <property type="entry name" value="HisK_dim/P_sf"/>
</dbReference>
<dbReference type="InterPro" id="IPR036890">
    <property type="entry name" value="HATPase_C_sf"/>
</dbReference>
<evidence type="ECO:0000256" key="1">
    <source>
        <dbReference type="ARBA" id="ARBA00000085"/>
    </source>
</evidence>
<dbReference type="InterPro" id="IPR000700">
    <property type="entry name" value="PAS-assoc_C"/>
</dbReference>
<dbReference type="PROSITE" id="PS50113">
    <property type="entry name" value="PAC"/>
    <property type="match status" value="1"/>
</dbReference>
<dbReference type="CDD" id="cd17574">
    <property type="entry name" value="REC_OmpR"/>
    <property type="match status" value="1"/>
</dbReference>
<dbReference type="Gene3D" id="1.10.10.10">
    <property type="entry name" value="Winged helix-like DNA-binding domain superfamily/Winged helix DNA-binding domain"/>
    <property type="match status" value="1"/>
</dbReference>
<dbReference type="Gene3D" id="1.10.287.130">
    <property type="match status" value="1"/>
</dbReference>
<feature type="domain" description="OmpR/PhoB-type" evidence="16">
    <location>
        <begin position="688"/>
        <end position="787"/>
    </location>
</feature>
<dbReference type="PANTHER" id="PTHR43047:SF72">
    <property type="entry name" value="OSMOSENSING HISTIDINE PROTEIN KINASE SLN1"/>
    <property type="match status" value="1"/>
</dbReference>
<dbReference type="InterPro" id="IPR001789">
    <property type="entry name" value="Sig_transdc_resp-reg_receiver"/>
</dbReference>
<accession>A0A6B1FXF4</accession>
<dbReference type="InterPro" id="IPR003594">
    <property type="entry name" value="HATPase_dom"/>
</dbReference>
<evidence type="ECO:0000256" key="8">
    <source>
        <dbReference type="ARBA" id="ARBA00023125"/>
    </source>
</evidence>
<dbReference type="PRINTS" id="PR00344">
    <property type="entry name" value="BCTRLSENSOR"/>
</dbReference>
<dbReference type="PROSITE" id="PS51755">
    <property type="entry name" value="OMPR_PHOB"/>
    <property type="match status" value="1"/>
</dbReference>
<dbReference type="Gene3D" id="3.40.50.2300">
    <property type="match status" value="1"/>
</dbReference>
<dbReference type="GO" id="GO:0003677">
    <property type="term" value="F:DNA binding"/>
    <property type="evidence" value="ECO:0007669"/>
    <property type="project" value="UniProtKB-UniRule"/>
</dbReference>
<dbReference type="GO" id="GO:0005886">
    <property type="term" value="C:plasma membrane"/>
    <property type="evidence" value="ECO:0007669"/>
    <property type="project" value="TreeGrafter"/>
</dbReference>
<dbReference type="PANTHER" id="PTHR43047">
    <property type="entry name" value="TWO-COMPONENT HISTIDINE PROTEIN KINASE"/>
    <property type="match status" value="1"/>
</dbReference>
<evidence type="ECO:0000259" key="16">
    <source>
        <dbReference type="PROSITE" id="PS51755"/>
    </source>
</evidence>
<evidence type="ECO:0000256" key="11">
    <source>
        <dbReference type="PROSITE-ProRule" id="PRU00169"/>
    </source>
</evidence>
<dbReference type="SMART" id="SM00862">
    <property type="entry name" value="Trans_reg_C"/>
    <property type="match status" value="1"/>
</dbReference>
<evidence type="ECO:0000256" key="2">
    <source>
        <dbReference type="ARBA" id="ARBA00012438"/>
    </source>
</evidence>
<dbReference type="EC" id="2.7.13.3" evidence="2"/>
<feature type="DNA-binding region" description="OmpR/PhoB-type" evidence="12">
    <location>
        <begin position="688"/>
        <end position="787"/>
    </location>
</feature>
<feature type="modified residue" description="4-aspartylphosphate" evidence="11">
    <location>
        <position position="612"/>
    </location>
</feature>
<dbReference type="SMART" id="SM00448">
    <property type="entry name" value="REC"/>
    <property type="match status" value="1"/>
</dbReference>
<dbReference type="SUPFAM" id="SSF55874">
    <property type="entry name" value="ATPase domain of HSP90 chaperone/DNA topoisomerase II/histidine kinase"/>
    <property type="match status" value="1"/>
</dbReference>
<evidence type="ECO:0000256" key="10">
    <source>
        <dbReference type="ARBA" id="ARBA00023163"/>
    </source>
</evidence>
<evidence type="ECO:0000259" key="13">
    <source>
        <dbReference type="PROSITE" id="PS50109"/>
    </source>
</evidence>
<dbReference type="SMART" id="SM00388">
    <property type="entry name" value="HisKA"/>
    <property type="match status" value="1"/>
</dbReference>
<gene>
    <name evidence="17" type="ORF">F4148_06030</name>
</gene>
<dbReference type="GO" id="GO:0000155">
    <property type="term" value="F:phosphorelay sensor kinase activity"/>
    <property type="evidence" value="ECO:0007669"/>
    <property type="project" value="InterPro"/>
</dbReference>
<comment type="caution">
    <text evidence="17">The sequence shown here is derived from an EMBL/GenBank/DDBJ whole genome shotgun (WGS) entry which is preliminary data.</text>
</comment>
<dbReference type="GO" id="GO:0009927">
    <property type="term" value="F:histidine phosphotransfer kinase activity"/>
    <property type="evidence" value="ECO:0007669"/>
    <property type="project" value="TreeGrafter"/>
</dbReference>
<evidence type="ECO:0000313" key="17">
    <source>
        <dbReference type="EMBL" id="MYH61319.1"/>
    </source>
</evidence>
<dbReference type="SUPFAM" id="SSF52172">
    <property type="entry name" value="CheY-like"/>
    <property type="match status" value="1"/>
</dbReference>
<dbReference type="SMART" id="SM00387">
    <property type="entry name" value="HATPase_c"/>
    <property type="match status" value="1"/>
</dbReference>
<dbReference type="InterPro" id="IPR029016">
    <property type="entry name" value="GAF-like_dom_sf"/>
</dbReference>
<dbReference type="Pfam" id="PF00072">
    <property type="entry name" value="Response_reg"/>
    <property type="match status" value="1"/>
</dbReference>
<feature type="domain" description="Histidine kinase" evidence="13">
    <location>
        <begin position="321"/>
        <end position="537"/>
    </location>
</feature>
<comment type="catalytic activity">
    <reaction evidence="1">
        <text>ATP + protein L-histidine = ADP + protein N-phospho-L-histidine.</text>
        <dbReference type="EC" id="2.7.13.3"/>
    </reaction>
</comment>
<dbReference type="SUPFAM" id="SSF55785">
    <property type="entry name" value="PYP-like sensor domain (PAS domain)"/>
    <property type="match status" value="1"/>
</dbReference>
<dbReference type="FunFam" id="1.10.287.130:FF:000001">
    <property type="entry name" value="Two-component sensor histidine kinase"/>
    <property type="match status" value="1"/>
</dbReference>
<dbReference type="Gene3D" id="3.30.565.10">
    <property type="entry name" value="Histidine kinase-like ATPase, C-terminal domain"/>
    <property type="match status" value="1"/>
</dbReference>
<dbReference type="GO" id="GO:0006355">
    <property type="term" value="P:regulation of DNA-templated transcription"/>
    <property type="evidence" value="ECO:0007669"/>
    <property type="project" value="InterPro"/>
</dbReference>
<dbReference type="CDD" id="cd00082">
    <property type="entry name" value="HisKA"/>
    <property type="match status" value="1"/>
</dbReference>
<keyword evidence="4" id="KW-0808">Transferase</keyword>
<evidence type="ECO:0000259" key="15">
    <source>
        <dbReference type="PROSITE" id="PS50113"/>
    </source>
</evidence>
<dbReference type="Pfam" id="PF00512">
    <property type="entry name" value="HisKA"/>
    <property type="match status" value="1"/>
</dbReference>
<evidence type="ECO:0000256" key="7">
    <source>
        <dbReference type="ARBA" id="ARBA00023015"/>
    </source>
</evidence>
<dbReference type="AlphaFoldDB" id="A0A6B1FXF4"/>
<keyword evidence="8 12" id="KW-0238">DNA-binding</keyword>
<dbReference type="PROSITE" id="PS50109">
    <property type="entry name" value="HIS_KIN"/>
    <property type="match status" value="1"/>
</dbReference>
<dbReference type="SUPFAM" id="SSF47384">
    <property type="entry name" value="Homodimeric domain of signal transducing histidine kinase"/>
    <property type="match status" value="1"/>
</dbReference>
<dbReference type="Pfam" id="PF02518">
    <property type="entry name" value="HATPase_c"/>
    <property type="match status" value="1"/>
</dbReference>
<organism evidence="17">
    <name type="scientific">Caldilineaceae bacterium SB0675_bin_29</name>
    <dbReference type="NCBI Taxonomy" id="2605266"/>
    <lineage>
        <taxon>Bacteria</taxon>
        <taxon>Bacillati</taxon>
        <taxon>Chloroflexota</taxon>
        <taxon>Caldilineae</taxon>
        <taxon>Caldilineales</taxon>
        <taxon>Caldilineaceae</taxon>
    </lineage>
</organism>
<dbReference type="Gene3D" id="3.30.450.40">
    <property type="match status" value="1"/>
</dbReference>